<name>C5KN06_PERM5</name>
<proteinExistence type="predicted"/>
<feature type="compositionally biased region" description="Basic residues" evidence="1">
    <location>
        <begin position="25"/>
        <end position="36"/>
    </location>
</feature>
<dbReference type="EMBL" id="GG674523">
    <property type="protein sequence ID" value="EER14136.1"/>
    <property type="molecule type" value="Genomic_DNA"/>
</dbReference>
<feature type="compositionally biased region" description="Polar residues" evidence="1">
    <location>
        <begin position="169"/>
        <end position="184"/>
    </location>
</feature>
<feature type="region of interest" description="Disordered" evidence="1">
    <location>
        <begin position="137"/>
        <end position="184"/>
    </location>
</feature>
<reference evidence="2 3" key="1">
    <citation type="submission" date="2008-07" db="EMBL/GenBank/DDBJ databases">
        <authorList>
            <person name="El-Sayed N."/>
            <person name="Caler E."/>
            <person name="Inman J."/>
            <person name="Amedeo P."/>
            <person name="Hass B."/>
            <person name="Wortman J."/>
        </authorList>
    </citation>
    <scope>NUCLEOTIDE SEQUENCE [LARGE SCALE GENOMIC DNA]</scope>
    <source>
        <strain evidence="3">ATCC 50983 / TXsc</strain>
    </source>
</reference>
<dbReference type="OrthoDB" id="449373at2759"/>
<evidence type="ECO:0000313" key="3">
    <source>
        <dbReference type="Proteomes" id="UP000007800"/>
    </source>
</evidence>
<gene>
    <name evidence="2" type="ORF">Pmar_PMAR018716</name>
</gene>
<evidence type="ECO:0000256" key="1">
    <source>
        <dbReference type="SAM" id="MobiDB-lite"/>
    </source>
</evidence>
<feature type="non-terminal residue" evidence="2">
    <location>
        <position position="1"/>
    </location>
</feature>
<dbReference type="InParanoid" id="C5KN06"/>
<dbReference type="RefSeq" id="XP_002782341.1">
    <property type="nucleotide sequence ID" value="XM_002782295.1"/>
</dbReference>
<organism evidence="3">
    <name type="scientific">Perkinsus marinus (strain ATCC 50983 / TXsc)</name>
    <dbReference type="NCBI Taxonomy" id="423536"/>
    <lineage>
        <taxon>Eukaryota</taxon>
        <taxon>Sar</taxon>
        <taxon>Alveolata</taxon>
        <taxon>Perkinsozoa</taxon>
        <taxon>Perkinsea</taxon>
        <taxon>Perkinsida</taxon>
        <taxon>Perkinsidae</taxon>
        <taxon>Perkinsus</taxon>
    </lineage>
</organism>
<sequence>HRESNSVGGVPKSTSWEGLTGSPRMHYRVPSTRRTKTKPEMGRRQGSPSRKLPSWAENLIADEPTEPPKIRLGEAGRSRLKAILSQSLRNNPGLRAVCNSIARLKSATVQQLLRMAEVCGCMDQAMAIARDFHRTRAIKSRKPRTSRSSQSSNSMIQSAFGGVRRDDVSTGNTELHSTRSWMRT</sequence>
<dbReference type="GeneID" id="9060092"/>
<accession>C5KN06</accession>
<feature type="compositionally biased region" description="Low complexity" evidence="1">
    <location>
        <begin position="146"/>
        <end position="158"/>
    </location>
</feature>
<evidence type="ECO:0000313" key="2">
    <source>
        <dbReference type="EMBL" id="EER14136.1"/>
    </source>
</evidence>
<keyword evidence="3" id="KW-1185">Reference proteome</keyword>
<protein>
    <submittedName>
        <fullName evidence="2">Uncharacterized protein</fullName>
    </submittedName>
</protein>
<dbReference type="AlphaFoldDB" id="C5KN06"/>
<dbReference type="Proteomes" id="UP000007800">
    <property type="component" value="Unassembled WGS sequence"/>
</dbReference>
<feature type="region of interest" description="Disordered" evidence="1">
    <location>
        <begin position="1"/>
        <end position="51"/>
    </location>
</feature>